<feature type="transmembrane region" description="Helical" evidence="1">
    <location>
        <begin position="286"/>
        <end position="312"/>
    </location>
</feature>
<dbReference type="EMBL" id="JABFTS010000001">
    <property type="protein sequence ID" value="MCE8050467.1"/>
    <property type="molecule type" value="Genomic_DNA"/>
</dbReference>
<evidence type="ECO:0000313" key="4">
    <source>
        <dbReference type="Proteomes" id="UP001320178"/>
    </source>
</evidence>
<keyword evidence="1" id="KW-1133">Transmembrane helix</keyword>
<gene>
    <name evidence="3" type="ORF">HOP61_04070</name>
</gene>
<dbReference type="Proteomes" id="UP001320178">
    <property type="component" value="Unassembled WGS sequence"/>
</dbReference>
<sequence>MSRSLEQKLIESGIAISQADGAAPIETPWFVRAIQAFSGWLAALFLLGFIGMGAVFLLDSSVASATLGLVLIGGAYALLRQVHSDFLEHLALAASLAGQMLVAWALASVLGSALGWDSAGLWWALLVLQVVLALVMPSLTHRTFSAFAACLAFYLAMVETASAPTMAGGLVLLGLTVLWLNEFRWPAHVRQLEALGYGLLLGLVAIQSVGYFGQSLLLGRYFVGSGLDWLEPWAGDALGLLALLLLLRHLFRRHVHGVQPGMRVAAYAAVLLLALLSLQARGLSHGAVVVALGFAIGHRGVMGFGGLLLLLSITSYYYWLDVTLLAKAMTLFALGVLLLAIRWALQRRWHAGAGVAAEEGGVEP</sequence>
<organism evidence="3 4">
    <name type="scientific">Billgrantia desiderata</name>
    <dbReference type="NCBI Taxonomy" id="52021"/>
    <lineage>
        <taxon>Bacteria</taxon>
        <taxon>Pseudomonadati</taxon>
        <taxon>Pseudomonadota</taxon>
        <taxon>Gammaproteobacteria</taxon>
        <taxon>Oceanospirillales</taxon>
        <taxon>Halomonadaceae</taxon>
        <taxon>Billgrantia</taxon>
    </lineage>
</organism>
<keyword evidence="1" id="KW-0812">Transmembrane</keyword>
<reference evidence="3" key="1">
    <citation type="submission" date="2020-05" db="EMBL/GenBank/DDBJ databases">
        <authorList>
            <person name="Wang L."/>
            <person name="Shao Z."/>
        </authorList>
    </citation>
    <scope>NUCLEOTIDE SEQUENCE</scope>
    <source>
        <strain evidence="3">MCCC 1A05776</strain>
    </source>
</reference>
<protein>
    <submittedName>
        <fullName evidence="3">DUF4401 domain-containing protein</fullName>
    </submittedName>
</protein>
<feature type="transmembrane region" description="Helical" evidence="1">
    <location>
        <begin position="120"/>
        <end position="136"/>
    </location>
</feature>
<accession>A0AAW4YP83</accession>
<evidence type="ECO:0000259" key="2">
    <source>
        <dbReference type="Pfam" id="PF14351"/>
    </source>
</evidence>
<feature type="transmembrane region" description="Helical" evidence="1">
    <location>
        <begin position="233"/>
        <end position="251"/>
    </location>
</feature>
<dbReference type="AlphaFoldDB" id="A0AAW4YP83"/>
<dbReference type="Pfam" id="PF14351">
    <property type="entry name" value="DUF4401"/>
    <property type="match status" value="1"/>
</dbReference>
<feature type="domain" description="DUF4401" evidence="2">
    <location>
        <begin position="28"/>
        <end position="347"/>
    </location>
</feature>
<feature type="transmembrane region" description="Helical" evidence="1">
    <location>
        <begin position="263"/>
        <end position="280"/>
    </location>
</feature>
<feature type="transmembrane region" description="Helical" evidence="1">
    <location>
        <begin position="91"/>
        <end position="114"/>
    </location>
</feature>
<dbReference type="RefSeq" id="WP_234238701.1">
    <property type="nucleotide sequence ID" value="NZ_JABFTS010000001.1"/>
</dbReference>
<feature type="transmembrane region" description="Helical" evidence="1">
    <location>
        <begin position="195"/>
        <end position="213"/>
    </location>
</feature>
<comment type="caution">
    <text evidence="3">The sequence shown here is derived from an EMBL/GenBank/DDBJ whole genome shotgun (WGS) entry which is preliminary data.</text>
</comment>
<feature type="transmembrane region" description="Helical" evidence="1">
    <location>
        <begin position="166"/>
        <end position="183"/>
    </location>
</feature>
<reference evidence="3" key="2">
    <citation type="journal article" date="2021" name="Front. Microbiol.">
        <title>Aerobic Denitrification and Heterotrophic Sulfur Oxidation in the Genus Halomonas Revealed by Six Novel Species Characterizations and Genome-Based Analysis.</title>
        <authorList>
            <person name="Wang L."/>
            <person name="Shao Z."/>
        </authorList>
    </citation>
    <scope>NUCLEOTIDE SEQUENCE</scope>
    <source>
        <strain evidence="3">MCCC 1A05776</strain>
    </source>
</reference>
<feature type="transmembrane region" description="Helical" evidence="1">
    <location>
        <begin position="37"/>
        <end position="56"/>
    </location>
</feature>
<evidence type="ECO:0000313" key="3">
    <source>
        <dbReference type="EMBL" id="MCE8050467.1"/>
    </source>
</evidence>
<feature type="transmembrane region" description="Helical" evidence="1">
    <location>
        <begin position="324"/>
        <end position="345"/>
    </location>
</feature>
<name>A0AAW4YP83_9GAMM</name>
<keyword evidence="1" id="KW-0472">Membrane</keyword>
<feature type="transmembrane region" description="Helical" evidence="1">
    <location>
        <begin position="143"/>
        <end position="160"/>
    </location>
</feature>
<evidence type="ECO:0000256" key="1">
    <source>
        <dbReference type="SAM" id="Phobius"/>
    </source>
</evidence>
<feature type="transmembrane region" description="Helical" evidence="1">
    <location>
        <begin position="62"/>
        <end position="79"/>
    </location>
</feature>
<proteinExistence type="predicted"/>
<dbReference type="InterPro" id="IPR025513">
    <property type="entry name" value="DUF4401"/>
</dbReference>